<accession>A0ABU9FZ42</accession>
<comment type="caution">
    <text evidence="1">The sequence shown here is derived from an EMBL/GenBank/DDBJ whole genome shotgun (WGS) entry which is preliminary data.</text>
</comment>
<evidence type="ECO:0000313" key="2">
    <source>
        <dbReference type="Proteomes" id="UP001377160"/>
    </source>
</evidence>
<dbReference type="EMBL" id="JBANDX010000397">
    <property type="protein sequence ID" value="MEL0611491.1"/>
    <property type="molecule type" value="Genomic_DNA"/>
</dbReference>
<protein>
    <submittedName>
        <fullName evidence="1">Efflux RND transporter periplasmic adaptor subunit</fullName>
    </submittedName>
</protein>
<evidence type="ECO:0000313" key="1">
    <source>
        <dbReference type="EMBL" id="MEL0611491.1"/>
    </source>
</evidence>
<feature type="non-terminal residue" evidence="1">
    <location>
        <position position="1"/>
    </location>
</feature>
<reference evidence="1 2" key="1">
    <citation type="submission" date="2024-02" db="EMBL/GenBank/DDBJ databases">
        <title>Bacteria isolated from the canopy kelp, Nereocystis luetkeana.</title>
        <authorList>
            <person name="Pfister C.A."/>
            <person name="Younker I.T."/>
            <person name="Light S.H."/>
        </authorList>
    </citation>
    <scope>NUCLEOTIDE SEQUENCE [LARGE SCALE GENOMIC DNA]</scope>
    <source>
        <strain evidence="1 2">TI.1.15</strain>
    </source>
</reference>
<dbReference type="RefSeq" id="WP_341636290.1">
    <property type="nucleotide sequence ID" value="NZ_JBANDX010000397.1"/>
</dbReference>
<gene>
    <name evidence="1" type="ORF">V8Z71_25000</name>
</gene>
<feature type="non-terminal residue" evidence="1">
    <location>
        <position position="68"/>
    </location>
</feature>
<dbReference type="Proteomes" id="UP001377160">
    <property type="component" value="Unassembled WGS sequence"/>
</dbReference>
<proteinExistence type="predicted"/>
<sequence>LGVDKSQIRSITRRGKASHTIKIKAPADGVIDSLNIRDGGYISPSQSVISSGPLDEVWVYAAVFERQA</sequence>
<keyword evidence="2" id="KW-1185">Reference proteome</keyword>
<name>A0ABU9FZ42_9VIBR</name>
<organism evidence="1 2">
    <name type="scientific">Vibrio echinoideorum</name>
    <dbReference type="NCBI Taxonomy" id="2100116"/>
    <lineage>
        <taxon>Bacteria</taxon>
        <taxon>Pseudomonadati</taxon>
        <taxon>Pseudomonadota</taxon>
        <taxon>Gammaproteobacteria</taxon>
        <taxon>Vibrionales</taxon>
        <taxon>Vibrionaceae</taxon>
        <taxon>Vibrio</taxon>
    </lineage>
</organism>